<gene>
    <name evidence="1" type="ORF">HOV93_30970</name>
</gene>
<dbReference type="EMBL" id="JABRWO010000008">
    <property type="protein sequence ID" value="MBA2115910.1"/>
    <property type="molecule type" value="Genomic_DNA"/>
</dbReference>
<sequence length="77" mass="8861">MVTMNAVVYEKDGQTFVWAFREGEEQRALEAICQTANGSETILDWNDANIIWQRMGDAPDQVDVREIGAYLRRSSHR</sequence>
<protein>
    <submittedName>
        <fullName evidence="1">Uncharacterized protein</fullName>
    </submittedName>
</protein>
<comment type="caution">
    <text evidence="1">The sequence shown here is derived from an EMBL/GenBank/DDBJ whole genome shotgun (WGS) entry which is preliminary data.</text>
</comment>
<accession>A0A7V9A7Y5</accession>
<dbReference type="RefSeq" id="WP_207397333.1">
    <property type="nucleotide sequence ID" value="NZ_JABRWO010000008.1"/>
</dbReference>
<evidence type="ECO:0000313" key="1">
    <source>
        <dbReference type="EMBL" id="MBA2115910.1"/>
    </source>
</evidence>
<name>A0A7V9A7Y5_9BACT</name>
<evidence type="ECO:0000313" key="2">
    <source>
        <dbReference type="Proteomes" id="UP000551616"/>
    </source>
</evidence>
<reference evidence="1 2" key="1">
    <citation type="submission" date="2020-05" db="EMBL/GenBank/DDBJ databases">
        <title>Bremerella alba sp. nov., a novel planctomycete isolated from the surface of the macroalga Fucus spiralis.</title>
        <authorList>
            <person name="Godinho O."/>
            <person name="Botelho R."/>
            <person name="Albuquerque L."/>
            <person name="Wiegand S."/>
            <person name="Da Costa M.S."/>
            <person name="Lobo-Da-Cunha A."/>
            <person name="Jogler C."/>
            <person name="Lage O.M."/>
        </authorList>
    </citation>
    <scope>NUCLEOTIDE SEQUENCE [LARGE SCALE GENOMIC DNA]</scope>
    <source>
        <strain evidence="1 2">FF15</strain>
    </source>
</reference>
<proteinExistence type="predicted"/>
<dbReference type="Proteomes" id="UP000551616">
    <property type="component" value="Unassembled WGS sequence"/>
</dbReference>
<dbReference type="AlphaFoldDB" id="A0A7V9A7Y5"/>
<organism evidence="1 2">
    <name type="scientific">Bremerella alba</name>
    <dbReference type="NCBI Taxonomy" id="980252"/>
    <lineage>
        <taxon>Bacteria</taxon>
        <taxon>Pseudomonadati</taxon>
        <taxon>Planctomycetota</taxon>
        <taxon>Planctomycetia</taxon>
        <taxon>Pirellulales</taxon>
        <taxon>Pirellulaceae</taxon>
        <taxon>Bremerella</taxon>
    </lineage>
</organism>
<keyword evidence="2" id="KW-1185">Reference proteome</keyword>